<dbReference type="PANTHER" id="PTHR47245">
    <property type="entry name" value="PEPTIDYLPROLYL ISOMERASE"/>
    <property type="match status" value="1"/>
</dbReference>
<dbReference type="PROSITE" id="PS01096">
    <property type="entry name" value="PPIC_PPIASE_1"/>
    <property type="match status" value="1"/>
</dbReference>
<keyword evidence="5 6" id="KW-0413">Isomerase</keyword>
<dbReference type="RefSeq" id="WP_264893769.1">
    <property type="nucleotide sequence ID" value="NZ_CP110257.1"/>
</dbReference>
<evidence type="ECO:0000256" key="1">
    <source>
        <dbReference type="ARBA" id="ARBA00000971"/>
    </source>
</evidence>
<proteinExistence type="inferred from homology"/>
<evidence type="ECO:0000259" key="7">
    <source>
        <dbReference type="PROSITE" id="PS50198"/>
    </source>
</evidence>
<dbReference type="EMBL" id="CP110257">
    <property type="protein sequence ID" value="UZD56006.1"/>
    <property type="molecule type" value="Genomic_DNA"/>
</dbReference>
<dbReference type="InterPro" id="IPR046357">
    <property type="entry name" value="PPIase_dom_sf"/>
</dbReference>
<evidence type="ECO:0000256" key="6">
    <source>
        <dbReference type="PROSITE-ProRule" id="PRU00278"/>
    </source>
</evidence>
<evidence type="ECO:0000313" key="8">
    <source>
        <dbReference type="EMBL" id="UZD56006.1"/>
    </source>
</evidence>
<reference evidence="8" key="1">
    <citation type="submission" date="2022-10" db="EMBL/GenBank/DDBJ databases">
        <title>Complete genome sequence of Schlegelella aquatica LMG 23380.</title>
        <authorList>
            <person name="Musilova J."/>
            <person name="Kourilova X."/>
            <person name="Bezdicek M."/>
            <person name="Hermankova K."/>
            <person name="Obruca S."/>
            <person name="Sedlar K."/>
        </authorList>
    </citation>
    <scope>NUCLEOTIDE SEQUENCE</scope>
    <source>
        <strain evidence="8">LMG 23380</strain>
    </source>
</reference>
<dbReference type="InterPro" id="IPR023058">
    <property type="entry name" value="PPIase_PpiC_CS"/>
</dbReference>
<gene>
    <name evidence="8" type="ORF">OMP39_05345</name>
</gene>
<dbReference type="Gene3D" id="3.10.50.40">
    <property type="match status" value="1"/>
</dbReference>
<evidence type="ECO:0000256" key="2">
    <source>
        <dbReference type="ARBA" id="ARBA00007656"/>
    </source>
</evidence>
<evidence type="ECO:0000313" key="9">
    <source>
        <dbReference type="Proteomes" id="UP001163266"/>
    </source>
</evidence>
<dbReference type="InterPro" id="IPR000297">
    <property type="entry name" value="PPIase_PpiC"/>
</dbReference>
<dbReference type="PROSITE" id="PS50198">
    <property type="entry name" value="PPIC_PPIASE_2"/>
    <property type="match status" value="1"/>
</dbReference>
<evidence type="ECO:0000256" key="3">
    <source>
        <dbReference type="ARBA" id="ARBA00013194"/>
    </source>
</evidence>
<keyword evidence="9" id="KW-1185">Reference proteome</keyword>
<dbReference type="SUPFAM" id="SSF109998">
    <property type="entry name" value="Triger factor/SurA peptide-binding domain-like"/>
    <property type="match status" value="1"/>
</dbReference>
<dbReference type="Pfam" id="PF00639">
    <property type="entry name" value="Rotamase"/>
    <property type="match status" value="1"/>
</dbReference>
<dbReference type="GO" id="GO:0016853">
    <property type="term" value="F:isomerase activity"/>
    <property type="evidence" value="ECO:0007669"/>
    <property type="project" value="UniProtKB-KW"/>
</dbReference>
<dbReference type="InterPro" id="IPR050245">
    <property type="entry name" value="PrsA_foldase"/>
</dbReference>
<accession>A0ABY6MVG4</accession>
<dbReference type="Proteomes" id="UP001163266">
    <property type="component" value="Chromosome"/>
</dbReference>
<evidence type="ECO:0000256" key="4">
    <source>
        <dbReference type="ARBA" id="ARBA00023110"/>
    </source>
</evidence>
<protein>
    <recommendedName>
        <fullName evidence="3">peptidylprolyl isomerase</fullName>
        <ecNumber evidence="3">5.2.1.8</ecNumber>
    </recommendedName>
</protein>
<feature type="domain" description="PpiC" evidence="7">
    <location>
        <begin position="153"/>
        <end position="255"/>
    </location>
</feature>
<comment type="catalytic activity">
    <reaction evidence="1">
        <text>[protein]-peptidylproline (omega=180) = [protein]-peptidylproline (omega=0)</text>
        <dbReference type="Rhea" id="RHEA:16237"/>
        <dbReference type="Rhea" id="RHEA-COMP:10747"/>
        <dbReference type="Rhea" id="RHEA-COMP:10748"/>
        <dbReference type="ChEBI" id="CHEBI:83833"/>
        <dbReference type="ChEBI" id="CHEBI:83834"/>
        <dbReference type="EC" id="5.2.1.8"/>
    </reaction>
</comment>
<organism evidence="8 9">
    <name type="scientific">Caldimonas aquatica</name>
    <dbReference type="NCBI Taxonomy" id="376175"/>
    <lineage>
        <taxon>Bacteria</taxon>
        <taxon>Pseudomonadati</taxon>
        <taxon>Pseudomonadota</taxon>
        <taxon>Betaproteobacteria</taxon>
        <taxon>Burkholderiales</taxon>
        <taxon>Sphaerotilaceae</taxon>
        <taxon>Caldimonas</taxon>
    </lineage>
</organism>
<comment type="similarity">
    <text evidence="2">Belongs to the PpiC/parvulin rotamase family.</text>
</comment>
<name>A0ABY6MVG4_9BURK</name>
<sequence length="312" mass="33554">MTTGITIPIRPIVPSRAPELPSACASGGCGCGPAPAPARAGAEPMEVGAPVSVNGVEIDAEAIALEMQQHPAPDPRAAWRAAAQALVIRELLLQEARRRGVTATAEVDEQGRVEVPEEALIRELLALYAAPPQPEEAECRRYYDSRIERFRTPELFEAAHILIEPAGHDEKAWQAAEAQARALIAQVGDDAQAFAEAARRCSRCPTAAQGGSLGQVRRGELLPVVQEALERLHPGTTAPSPVRSRFGWHVVRLHRRIEGRVLPFEMVKERIADMLAARAWTVSAVRFVAGLVSGADIRGVRIDPAAIEAELG</sequence>
<dbReference type="PANTHER" id="PTHR47245:SF2">
    <property type="entry name" value="PEPTIDYL-PROLYL CIS-TRANS ISOMERASE HP_0175-RELATED"/>
    <property type="match status" value="1"/>
</dbReference>
<keyword evidence="4 6" id="KW-0697">Rotamase</keyword>
<dbReference type="SUPFAM" id="SSF54534">
    <property type="entry name" value="FKBP-like"/>
    <property type="match status" value="1"/>
</dbReference>
<dbReference type="InterPro" id="IPR027304">
    <property type="entry name" value="Trigger_fact/SurA_dom_sf"/>
</dbReference>
<evidence type="ECO:0000256" key="5">
    <source>
        <dbReference type="ARBA" id="ARBA00023235"/>
    </source>
</evidence>
<dbReference type="EC" id="5.2.1.8" evidence="3"/>